<dbReference type="InterPro" id="IPR011333">
    <property type="entry name" value="SKP1/BTB/POZ_sf"/>
</dbReference>
<feature type="compositionally biased region" description="Low complexity" evidence="1">
    <location>
        <begin position="369"/>
        <end position="391"/>
    </location>
</feature>
<feature type="region of interest" description="Disordered" evidence="1">
    <location>
        <begin position="272"/>
        <end position="291"/>
    </location>
</feature>
<evidence type="ECO:0000313" key="3">
    <source>
        <dbReference type="EMBL" id="KAF8483727.1"/>
    </source>
</evidence>
<feature type="compositionally biased region" description="Basic and acidic residues" evidence="1">
    <location>
        <begin position="323"/>
        <end position="335"/>
    </location>
</feature>
<protein>
    <recommendedName>
        <fullName evidence="2">BTB domain-containing protein</fullName>
    </recommendedName>
</protein>
<feature type="compositionally biased region" description="Polar residues" evidence="1">
    <location>
        <begin position="392"/>
        <end position="401"/>
    </location>
</feature>
<evidence type="ECO:0000313" key="4">
    <source>
        <dbReference type="Proteomes" id="UP000759537"/>
    </source>
</evidence>
<gene>
    <name evidence="3" type="ORF">DFH94DRAFT_819542</name>
</gene>
<reference evidence="3" key="1">
    <citation type="submission" date="2019-10" db="EMBL/GenBank/DDBJ databases">
        <authorList>
            <consortium name="DOE Joint Genome Institute"/>
            <person name="Kuo A."/>
            <person name="Miyauchi S."/>
            <person name="Kiss E."/>
            <person name="Drula E."/>
            <person name="Kohler A."/>
            <person name="Sanchez-Garcia M."/>
            <person name="Andreopoulos B."/>
            <person name="Barry K.W."/>
            <person name="Bonito G."/>
            <person name="Buee M."/>
            <person name="Carver A."/>
            <person name="Chen C."/>
            <person name="Cichocki N."/>
            <person name="Clum A."/>
            <person name="Culley D."/>
            <person name="Crous P.W."/>
            <person name="Fauchery L."/>
            <person name="Girlanda M."/>
            <person name="Hayes R."/>
            <person name="Keri Z."/>
            <person name="LaButti K."/>
            <person name="Lipzen A."/>
            <person name="Lombard V."/>
            <person name="Magnuson J."/>
            <person name="Maillard F."/>
            <person name="Morin E."/>
            <person name="Murat C."/>
            <person name="Nolan M."/>
            <person name="Ohm R."/>
            <person name="Pangilinan J."/>
            <person name="Pereira M."/>
            <person name="Perotto S."/>
            <person name="Peter M."/>
            <person name="Riley R."/>
            <person name="Sitrit Y."/>
            <person name="Stielow B."/>
            <person name="Szollosi G."/>
            <person name="Zifcakova L."/>
            <person name="Stursova M."/>
            <person name="Spatafora J.W."/>
            <person name="Tedersoo L."/>
            <person name="Vaario L.-M."/>
            <person name="Yamada A."/>
            <person name="Yan M."/>
            <person name="Wang P."/>
            <person name="Xu J."/>
            <person name="Bruns T."/>
            <person name="Baldrian P."/>
            <person name="Vilgalys R."/>
            <person name="Henrissat B."/>
            <person name="Grigoriev I.V."/>
            <person name="Hibbett D."/>
            <person name="Nagy L.G."/>
            <person name="Martin F.M."/>
        </authorList>
    </citation>
    <scope>NUCLEOTIDE SEQUENCE</scope>
    <source>
        <strain evidence="3">Prilba</strain>
    </source>
</reference>
<keyword evidence="4" id="KW-1185">Reference proteome</keyword>
<dbReference type="EMBL" id="WHVB01000004">
    <property type="protein sequence ID" value="KAF8483727.1"/>
    <property type="molecule type" value="Genomic_DNA"/>
</dbReference>
<feature type="domain" description="BTB" evidence="2">
    <location>
        <begin position="88"/>
        <end position="158"/>
    </location>
</feature>
<reference evidence="3" key="2">
    <citation type="journal article" date="2020" name="Nat. Commun.">
        <title>Large-scale genome sequencing of mycorrhizal fungi provides insights into the early evolution of symbiotic traits.</title>
        <authorList>
            <person name="Miyauchi S."/>
            <person name="Kiss E."/>
            <person name="Kuo A."/>
            <person name="Drula E."/>
            <person name="Kohler A."/>
            <person name="Sanchez-Garcia M."/>
            <person name="Morin E."/>
            <person name="Andreopoulos B."/>
            <person name="Barry K.W."/>
            <person name="Bonito G."/>
            <person name="Buee M."/>
            <person name="Carver A."/>
            <person name="Chen C."/>
            <person name="Cichocki N."/>
            <person name="Clum A."/>
            <person name="Culley D."/>
            <person name="Crous P.W."/>
            <person name="Fauchery L."/>
            <person name="Girlanda M."/>
            <person name="Hayes R.D."/>
            <person name="Keri Z."/>
            <person name="LaButti K."/>
            <person name="Lipzen A."/>
            <person name="Lombard V."/>
            <person name="Magnuson J."/>
            <person name="Maillard F."/>
            <person name="Murat C."/>
            <person name="Nolan M."/>
            <person name="Ohm R.A."/>
            <person name="Pangilinan J."/>
            <person name="Pereira M.F."/>
            <person name="Perotto S."/>
            <person name="Peter M."/>
            <person name="Pfister S."/>
            <person name="Riley R."/>
            <person name="Sitrit Y."/>
            <person name="Stielow J.B."/>
            <person name="Szollosi G."/>
            <person name="Zifcakova L."/>
            <person name="Stursova M."/>
            <person name="Spatafora J.W."/>
            <person name="Tedersoo L."/>
            <person name="Vaario L.M."/>
            <person name="Yamada A."/>
            <person name="Yan M."/>
            <person name="Wang P."/>
            <person name="Xu J."/>
            <person name="Bruns T."/>
            <person name="Baldrian P."/>
            <person name="Vilgalys R."/>
            <person name="Dunand C."/>
            <person name="Henrissat B."/>
            <person name="Grigoriev I.V."/>
            <person name="Hibbett D."/>
            <person name="Nagy L.G."/>
            <person name="Martin F.M."/>
        </authorList>
    </citation>
    <scope>NUCLEOTIDE SEQUENCE</scope>
    <source>
        <strain evidence="3">Prilba</strain>
    </source>
</reference>
<dbReference type="AlphaFoldDB" id="A0A9P5TC28"/>
<proteinExistence type="predicted"/>
<name>A0A9P5TC28_9AGAM</name>
<dbReference type="SUPFAM" id="SSF54695">
    <property type="entry name" value="POZ domain"/>
    <property type="match status" value="1"/>
</dbReference>
<dbReference type="Proteomes" id="UP000759537">
    <property type="component" value="Unassembled WGS sequence"/>
</dbReference>
<feature type="region of interest" description="Disordered" evidence="1">
    <location>
        <begin position="323"/>
        <end position="401"/>
    </location>
</feature>
<dbReference type="Pfam" id="PF00651">
    <property type="entry name" value="BTB"/>
    <property type="match status" value="1"/>
</dbReference>
<dbReference type="Gene3D" id="3.30.710.10">
    <property type="entry name" value="Potassium Channel Kv1.1, Chain A"/>
    <property type="match status" value="1"/>
</dbReference>
<dbReference type="PROSITE" id="PS50097">
    <property type="entry name" value="BTB"/>
    <property type="match status" value="1"/>
</dbReference>
<feature type="compositionally biased region" description="Acidic residues" evidence="1">
    <location>
        <begin position="275"/>
        <end position="287"/>
    </location>
</feature>
<dbReference type="OrthoDB" id="2367075at2759"/>
<dbReference type="InterPro" id="IPR000210">
    <property type="entry name" value="BTB/POZ_dom"/>
</dbReference>
<evidence type="ECO:0000259" key="2">
    <source>
        <dbReference type="PROSITE" id="PS50097"/>
    </source>
</evidence>
<evidence type="ECO:0000256" key="1">
    <source>
        <dbReference type="SAM" id="MobiDB-lite"/>
    </source>
</evidence>
<accession>A0A9P5TC28</accession>
<sequence>MPHPIVSWKINEPRISPSLSTMSSASGLSVLSIDSIVSDTDTHMLTTEATGAQRVGLGATKLTNSTWSANPTADDSFVRHDIYFFKDGNITFLVDGTLYCIHRYFFSRDSAYFSTKLGQLDVRDHEPLNTIISLGDVERKDFEAFLSVMYPKNFEEHGLSYERWKSVLHLSTRWGFASLRELALRSIKPPTSFDQLLLARTYNVDHWVLPALSTLCKRKRPINLKEARQMNIEDIVVVATVREEIRRQKPFVDTAGLERRIEAAQVKVAVHVASDDDPSSESEAAEEELPKAAVTGTIVTANSYNGTNEVASAITPNVVDMHRSDEHSEGGEKGPARPYPGGLFGPDAGTPSTQPVTQTTGQGLFGLPQGTPSSQTATQTTGQGLFGLPQTPSNQPVTLTTPGLFGSLGSFGSIAGGSVGGWGTATGSINGGSGTT</sequence>
<feature type="compositionally biased region" description="Polar residues" evidence="1">
    <location>
        <begin position="350"/>
        <end position="362"/>
    </location>
</feature>
<comment type="caution">
    <text evidence="3">The sequence shown here is derived from an EMBL/GenBank/DDBJ whole genome shotgun (WGS) entry which is preliminary data.</text>
</comment>
<organism evidence="3 4">
    <name type="scientific">Russula ochroleuca</name>
    <dbReference type="NCBI Taxonomy" id="152965"/>
    <lineage>
        <taxon>Eukaryota</taxon>
        <taxon>Fungi</taxon>
        <taxon>Dikarya</taxon>
        <taxon>Basidiomycota</taxon>
        <taxon>Agaricomycotina</taxon>
        <taxon>Agaricomycetes</taxon>
        <taxon>Russulales</taxon>
        <taxon>Russulaceae</taxon>
        <taxon>Russula</taxon>
    </lineage>
</organism>